<evidence type="ECO:0000313" key="2">
    <source>
        <dbReference type="Proteomes" id="UP000015344"/>
    </source>
</evidence>
<dbReference type="EMBL" id="ATMT01000108">
    <property type="protein sequence ID" value="EPY03588.1"/>
    <property type="molecule type" value="Genomic_DNA"/>
</dbReference>
<gene>
    <name evidence="1" type="ORF">PAALTS15_29291</name>
</gene>
<dbReference type="AlphaFoldDB" id="S9SHM8"/>
<comment type="caution">
    <text evidence="1">The sequence shown here is derived from an EMBL/GenBank/DDBJ whole genome shotgun (WGS) entry which is preliminary data.</text>
</comment>
<sequence>MTFFLSVLDEVIRPSIAGVIALYQAFQEAYNKRKKHPRLGWALNRGFSLKSRICSPWLPTGSFVKGATILQDRSLFFIDISFV</sequence>
<reference evidence="1 2" key="1">
    <citation type="submission" date="2013-05" db="EMBL/GenBank/DDBJ databases">
        <authorList>
            <person name="Strain E.A."/>
            <person name="Brown E."/>
            <person name="Allard M.W."/>
            <person name="Luo Y.L."/>
        </authorList>
    </citation>
    <scope>NUCLEOTIDE SEQUENCE [LARGE SCALE GENOMIC DNA]</scope>
    <source>
        <strain evidence="1 2">TS-15</strain>
    </source>
</reference>
<organism evidence="1 2">
    <name type="scientific">Paenibacillus alvei TS-15</name>
    <dbReference type="NCBI Taxonomy" id="1117108"/>
    <lineage>
        <taxon>Bacteria</taxon>
        <taxon>Bacillati</taxon>
        <taxon>Bacillota</taxon>
        <taxon>Bacilli</taxon>
        <taxon>Bacillales</taxon>
        <taxon>Paenibacillaceae</taxon>
        <taxon>Paenibacillus</taxon>
    </lineage>
</organism>
<accession>S9SHM8</accession>
<name>S9SHM8_PAEAL</name>
<proteinExistence type="predicted"/>
<protein>
    <submittedName>
        <fullName evidence="1">Uncharacterized protein</fullName>
    </submittedName>
</protein>
<dbReference type="Proteomes" id="UP000015344">
    <property type="component" value="Unassembled WGS sequence"/>
</dbReference>
<evidence type="ECO:0000313" key="1">
    <source>
        <dbReference type="EMBL" id="EPY03588.1"/>
    </source>
</evidence>